<feature type="compositionally biased region" description="Pro residues" evidence="1">
    <location>
        <begin position="343"/>
        <end position="355"/>
    </location>
</feature>
<dbReference type="AlphaFoldDB" id="A0AAV9VGH8"/>
<evidence type="ECO:0000313" key="2">
    <source>
        <dbReference type="EMBL" id="KAK6360006.1"/>
    </source>
</evidence>
<feature type="region of interest" description="Disordered" evidence="1">
    <location>
        <begin position="717"/>
        <end position="771"/>
    </location>
</feature>
<feature type="region of interest" description="Disordered" evidence="1">
    <location>
        <begin position="676"/>
        <end position="696"/>
    </location>
</feature>
<comment type="caution">
    <text evidence="2">The sequence shown here is derived from an EMBL/GenBank/DDBJ whole genome shotgun (WGS) entry which is preliminary data.</text>
</comment>
<reference evidence="2 3" key="1">
    <citation type="submission" date="2019-10" db="EMBL/GenBank/DDBJ databases">
        <authorList>
            <person name="Palmer J.M."/>
        </authorList>
    </citation>
    <scope>NUCLEOTIDE SEQUENCE [LARGE SCALE GENOMIC DNA]</scope>
    <source>
        <strain evidence="2 3">TWF696</strain>
    </source>
</reference>
<feature type="compositionally biased region" description="Basic residues" evidence="1">
    <location>
        <begin position="393"/>
        <end position="408"/>
    </location>
</feature>
<sequence>MGLFRKRSTSSTTSTKLKKPLRSGTLISQPPEVPAIPPAPVHVVDAATLSKPSFSGPTSNKLNSRVEPLHLNTSVHASPARTVVSVAPAGHNNSSSNNNSSSFHNANSGYGSGSGGGAAASAASAAPGTAAALEDGFSTPVSQMSGLTHPSEAAAARSTAPSSVDAMSAVSSFKRAGPPPPPPLSSFGGGPQVQLNGRRISTSTITDDGLYPAPFSNQRPSRRPSATTTPSAVGSEFDSRPSSMTVTGMPAQYQPPSPAGGPAGLGQAGHGPGMGSGNRKPPPPPLRDNPSTSTLPQEWAERDPSINTRFTHSPTPSESASMQSSVVYPQQPQPEMRPSYGGLPPPHPPQHPPNNNPNKKFRPPPHPHHLPPHLQNPHAPPPRFRPGGPPLPPHHHHRRPPPQHHPHHHLPDLPGLPHPYRPPGASQRPHPYPPQSHPHPHQRFPQLPPGTPRSGSYRNQPNMLPSLPENRRAQSVPLPKHSPPQQSPSLPHHHHQHRPNMPPTPGPKHIAMIFTSNHIDCITRHQVLLPMKNYHHSLPCLTCRRLSTDGMQYCSFCSLRICKDCAVRLKRDWNGDITKGWGTVTPATEEFNRFIGRYAKMVVGWGDRSPPIPARNAVNQLTWPAKTNTERVCGLLGLPFRPKTAPAAADAFRAMEPEPDLIDQAQFSFESNLELESGASTISPPSPVTPPAFATTASSDPRLLALTDDHRLPLPLTANGKHNFESSGGYGYPGGHSPEIVTDSNPELVQPRPHYPVDPSSLLNSDSRPSHTYTFAESNASLYRTETQLSARTVSKNPTRPVTAKSSIFDSVKSTSDKKKSKGLKSLFSKK</sequence>
<organism evidence="2 3">
    <name type="scientific">Orbilia brochopaga</name>
    <dbReference type="NCBI Taxonomy" id="3140254"/>
    <lineage>
        <taxon>Eukaryota</taxon>
        <taxon>Fungi</taxon>
        <taxon>Dikarya</taxon>
        <taxon>Ascomycota</taxon>
        <taxon>Pezizomycotina</taxon>
        <taxon>Orbiliomycetes</taxon>
        <taxon>Orbiliales</taxon>
        <taxon>Orbiliaceae</taxon>
        <taxon>Orbilia</taxon>
    </lineage>
</organism>
<feature type="compositionally biased region" description="Polar residues" evidence="1">
    <location>
        <begin position="193"/>
        <end position="206"/>
    </location>
</feature>
<feature type="region of interest" description="Disordered" evidence="1">
    <location>
        <begin position="789"/>
        <end position="831"/>
    </location>
</feature>
<feature type="region of interest" description="Disordered" evidence="1">
    <location>
        <begin position="141"/>
        <end position="160"/>
    </location>
</feature>
<feature type="region of interest" description="Disordered" evidence="1">
    <location>
        <begin position="169"/>
        <end position="510"/>
    </location>
</feature>
<dbReference type="EMBL" id="JAVHNQ010000001">
    <property type="protein sequence ID" value="KAK6360006.1"/>
    <property type="molecule type" value="Genomic_DNA"/>
</dbReference>
<feature type="compositionally biased region" description="Polar residues" evidence="1">
    <location>
        <begin position="761"/>
        <end position="771"/>
    </location>
</feature>
<feature type="compositionally biased region" description="Polar residues" evidence="1">
    <location>
        <begin position="453"/>
        <end position="463"/>
    </location>
</feature>
<feature type="compositionally biased region" description="Basic residues" evidence="1">
    <location>
        <begin position="819"/>
        <end position="831"/>
    </location>
</feature>
<feature type="compositionally biased region" description="Polar residues" evidence="1">
    <location>
        <begin position="789"/>
        <end position="809"/>
    </location>
</feature>
<feature type="region of interest" description="Disordered" evidence="1">
    <location>
        <begin position="1"/>
        <end position="38"/>
    </location>
</feature>
<feature type="compositionally biased region" description="Polar residues" evidence="1">
    <location>
        <begin position="215"/>
        <end position="232"/>
    </location>
</feature>
<protein>
    <submittedName>
        <fullName evidence="2">Uncharacterized protein</fullName>
    </submittedName>
</protein>
<feature type="compositionally biased region" description="Gly residues" evidence="1">
    <location>
        <begin position="261"/>
        <end position="276"/>
    </location>
</feature>
<name>A0AAV9VGH8_9PEZI</name>
<evidence type="ECO:0000256" key="1">
    <source>
        <dbReference type="SAM" id="MobiDB-lite"/>
    </source>
</evidence>
<feature type="compositionally biased region" description="Polar residues" evidence="1">
    <location>
        <begin position="305"/>
        <end position="328"/>
    </location>
</feature>
<evidence type="ECO:0000313" key="3">
    <source>
        <dbReference type="Proteomes" id="UP001375240"/>
    </source>
</evidence>
<keyword evidence="3" id="KW-1185">Reference proteome</keyword>
<proteinExistence type="predicted"/>
<dbReference type="Proteomes" id="UP001375240">
    <property type="component" value="Unassembled WGS sequence"/>
</dbReference>
<gene>
    <name evidence="2" type="ORF">TWF696_001127</name>
</gene>
<feature type="compositionally biased region" description="Basic residues" evidence="1">
    <location>
        <begin position="359"/>
        <end position="371"/>
    </location>
</feature>
<feature type="compositionally biased region" description="Pro residues" evidence="1">
    <location>
        <begin position="378"/>
        <end position="392"/>
    </location>
</feature>
<accession>A0AAV9VGH8</accession>